<accession>A0ACB8Z085</accession>
<comment type="caution">
    <text evidence="1">The sequence shown here is derived from an EMBL/GenBank/DDBJ whole genome shotgun (WGS) entry which is preliminary data.</text>
</comment>
<gene>
    <name evidence="1" type="ORF">L2E82_49318</name>
</gene>
<evidence type="ECO:0000313" key="2">
    <source>
        <dbReference type="Proteomes" id="UP001055811"/>
    </source>
</evidence>
<keyword evidence="2" id="KW-1185">Reference proteome</keyword>
<organism evidence="1 2">
    <name type="scientific">Cichorium intybus</name>
    <name type="common">Chicory</name>
    <dbReference type="NCBI Taxonomy" id="13427"/>
    <lineage>
        <taxon>Eukaryota</taxon>
        <taxon>Viridiplantae</taxon>
        <taxon>Streptophyta</taxon>
        <taxon>Embryophyta</taxon>
        <taxon>Tracheophyta</taxon>
        <taxon>Spermatophyta</taxon>
        <taxon>Magnoliopsida</taxon>
        <taxon>eudicotyledons</taxon>
        <taxon>Gunneridae</taxon>
        <taxon>Pentapetalae</taxon>
        <taxon>asterids</taxon>
        <taxon>campanulids</taxon>
        <taxon>Asterales</taxon>
        <taxon>Asteraceae</taxon>
        <taxon>Cichorioideae</taxon>
        <taxon>Cichorieae</taxon>
        <taxon>Cichoriinae</taxon>
        <taxon>Cichorium</taxon>
    </lineage>
</organism>
<reference evidence="1 2" key="2">
    <citation type="journal article" date="2022" name="Mol. Ecol. Resour.">
        <title>The genomes of chicory, endive, great burdock and yacon provide insights into Asteraceae paleo-polyploidization history and plant inulin production.</title>
        <authorList>
            <person name="Fan W."/>
            <person name="Wang S."/>
            <person name="Wang H."/>
            <person name="Wang A."/>
            <person name="Jiang F."/>
            <person name="Liu H."/>
            <person name="Zhao H."/>
            <person name="Xu D."/>
            <person name="Zhang Y."/>
        </authorList>
    </citation>
    <scope>NUCLEOTIDE SEQUENCE [LARGE SCALE GENOMIC DNA]</scope>
    <source>
        <strain evidence="2">cv. Punajuju</strain>
        <tissue evidence="1">Leaves</tissue>
    </source>
</reference>
<sequence length="641" mass="71496">MNPEGTMENHGNKDDKGSDEVALVASPTFVEQAKEDHEGNLPSCPQPIENDGKNGRSCQSLNVLVDNISSQQYDKKVTQPVFGNMTCGERTKSGIAIKPIATMLEQHSKVGQSQLGKRRRLQFEMAQEKNPENDPTFQNPLNNATESEVLESSCDNIYNTMNASVNVSKPSGIGLHLNSIVNARLSGNISIRTTKGKNSLMQNDIQCPSVTSNSNLEGNVLVRNEEFMLETPVSCPSYNPAKSVKINEDQEKFDQIQAKRVDEFDKSNPKKKRKKTETTGDGCKRCNCKKSKCLKLYCDCFAAGIYCADPCSCQGCFNRPEYEDTVLETRQQIESRNPLAFAPKIVQRLTQPPKSQTMEEGEELTPLASRHKRGCNCKKSMCLKKYCECYQANVGCSDGCRCEGCQNIYGMKKGIGTNREMKLNDSFNDNLKVGPTSISEFHKPHNLTPQTPSFQCSNHGKDPSKPRIFSGRYIPSPDSESPFYPSPYLTTPKDSTTDNILTHPKNKNLEIIPLNQEPYPNLEFTDEFSPAPTSFPSLCFRGTLFGGPKPYDISDDDTPKILKESLTELNKVKVRSPNKKRISPPRIRLHELGSSSLKSGRKFILKAVPSFPPLTPCIDSKDDIGDNQNEGRSFYNYTLHM</sequence>
<dbReference type="EMBL" id="CM042017">
    <property type="protein sequence ID" value="KAI3691101.1"/>
    <property type="molecule type" value="Genomic_DNA"/>
</dbReference>
<proteinExistence type="predicted"/>
<dbReference type="Proteomes" id="UP001055811">
    <property type="component" value="Linkage Group LG09"/>
</dbReference>
<reference evidence="2" key="1">
    <citation type="journal article" date="2022" name="Mol. Ecol. Resour.">
        <title>The genomes of chicory, endive, great burdock and yacon provide insights into Asteraceae palaeo-polyploidization history and plant inulin production.</title>
        <authorList>
            <person name="Fan W."/>
            <person name="Wang S."/>
            <person name="Wang H."/>
            <person name="Wang A."/>
            <person name="Jiang F."/>
            <person name="Liu H."/>
            <person name="Zhao H."/>
            <person name="Xu D."/>
            <person name="Zhang Y."/>
        </authorList>
    </citation>
    <scope>NUCLEOTIDE SEQUENCE [LARGE SCALE GENOMIC DNA]</scope>
    <source>
        <strain evidence="2">cv. Punajuju</strain>
    </source>
</reference>
<name>A0ACB8Z085_CICIN</name>
<evidence type="ECO:0000313" key="1">
    <source>
        <dbReference type="EMBL" id="KAI3691101.1"/>
    </source>
</evidence>
<protein>
    <submittedName>
        <fullName evidence="1">Uncharacterized protein</fullName>
    </submittedName>
</protein>